<keyword evidence="1" id="KW-0012">Acyltransferase</keyword>
<dbReference type="Gene3D" id="2.160.10.10">
    <property type="entry name" value="Hexapeptide repeat proteins"/>
    <property type="match status" value="1"/>
</dbReference>
<dbReference type="AlphaFoldDB" id="A0A1J5PP00"/>
<proteinExistence type="predicted"/>
<dbReference type="InterPro" id="IPR011004">
    <property type="entry name" value="Trimer_LpxA-like_sf"/>
</dbReference>
<dbReference type="GO" id="GO:0008870">
    <property type="term" value="F:galactoside O-acetyltransferase activity"/>
    <property type="evidence" value="ECO:0007669"/>
    <property type="project" value="UniProtKB-EC"/>
</dbReference>
<protein>
    <submittedName>
        <fullName evidence="1">Galactoside O-acetyltransferase</fullName>
        <ecNumber evidence="1">2.3.1.18</ecNumber>
    </submittedName>
</protein>
<dbReference type="SUPFAM" id="SSF51161">
    <property type="entry name" value="Trimeric LpxA-like enzymes"/>
    <property type="match status" value="1"/>
</dbReference>
<dbReference type="CDD" id="cd04647">
    <property type="entry name" value="LbH_MAT_like"/>
    <property type="match status" value="1"/>
</dbReference>
<dbReference type="InterPro" id="IPR051159">
    <property type="entry name" value="Hexapeptide_acetyltransf"/>
</dbReference>
<gene>
    <name evidence="1" type="primary">lacA_4</name>
    <name evidence="1" type="ORF">GALL_489030</name>
</gene>
<organism evidence="1">
    <name type="scientific">mine drainage metagenome</name>
    <dbReference type="NCBI Taxonomy" id="410659"/>
    <lineage>
        <taxon>unclassified sequences</taxon>
        <taxon>metagenomes</taxon>
        <taxon>ecological metagenomes</taxon>
    </lineage>
</organism>
<dbReference type="EMBL" id="MLJW01004691">
    <property type="protein sequence ID" value="OIQ69495.1"/>
    <property type="molecule type" value="Genomic_DNA"/>
</dbReference>
<dbReference type="InterPro" id="IPR001451">
    <property type="entry name" value="Hexapep"/>
</dbReference>
<dbReference type="Pfam" id="PF00132">
    <property type="entry name" value="Hexapep"/>
    <property type="match status" value="2"/>
</dbReference>
<accession>A0A1J5PP00</accession>
<comment type="caution">
    <text evidence="1">The sequence shown here is derived from an EMBL/GenBank/DDBJ whole genome shotgun (WGS) entry which is preliminary data.</text>
</comment>
<evidence type="ECO:0000313" key="1">
    <source>
        <dbReference type="EMBL" id="OIQ69495.1"/>
    </source>
</evidence>
<sequence>MTRKISLFLYYAFACHLPTQPFPGWRFGYWLRKRLVGRIFRHCGNDVIVKHGAYFGTGTGIEIGHRSQLGHNCRIGHGVVIGDDVIMGPHIDIMTNAHAYDDPARPIYQQGQLPLRPVIIGNDVWLGSRAIVMPGIHIHEGAVIGACAVVTRDIPPYAVAVGAPARVIRYRGEKK</sequence>
<dbReference type="PANTHER" id="PTHR23416">
    <property type="entry name" value="SIALIC ACID SYNTHASE-RELATED"/>
    <property type="match status" value="1"/>
</dbReference>
<reference evidence="1" key="1">
    <citation type="submission" date="2016-10" db="EMBL/GenBank/DDBJ databases">
        <title>Sequence of Gallionella enrichment culture.</title>
        <authorList>
            <person name="Poehlein A."/>
            <person name="Muehling M."/>
            <person name="Daniel R."/>
        </authorList>
    </citation>
    <scope>NUCLEOTIDE SEQUENCE</scope>
</reference>
<keyword evidence="1" id="KW-0808">Transferase</keyword>
<name>A0A1J5PP00_9ZZZZ</name>
<dbReference type="EC" id="2.3.1.18" evidence="1"/>